<organism evidence="1 2">
    <name type="scientific">Methylobrevis albus</name>
    <dbReference type="NCBI Taxonomy" id="2793297"/>
    <lineage>
        <taxon>Bacteria</taxon>
        <taxon>Pseudomonadati</taxon>
        <taxon>Pseudomonadota</taxon>
        <taxon>Alphaproteobacteria</taxon>
        <taxon>Hyphomicrobiales</taxon>
        <taxon>Pleomorphomonadaceae</taxon>
        <taxon>Methylobrevis</taxon>
    </lineage>
</organism>
<dbReference type="EMBL" id="JADZLT010000040">
    <property type="protein sequence ID" value="MBH0236736.1"/>
    <property type="molecule type" value="Genomic_DNA"/>
</dbReference>
<name>A0A931I0H6_9HYPH</name>
<evidence type="ECO:0000313" key="1">
    <source>
        <dbReference type="EMBL" id="MBH0236736.1"/>
    </source>
</evidence>
<reference evidence="1" key="1">
    <citation type="submission" date="2020-12" db="EMBL/GenBank/DDBJ databases">
        <title>Methylobrevis albus sp. nov., isolated from fresh water lack sediment.</title>
        <authorList>
            <person name="Zou Q."/>
        </authorList>
    </citation>
    <scope>NUCLEOTIDE SEQUENCE</scope>
    <source>
        <strain evidence="1">L22</strain>
    </source>
</reference>
<protein>
    <recommendedName>
        <fullName evidence="3">NUDIX hydrolase</fullName>
    </recommendedName>
</protein>
<accession>A0A931I0H6</accession>
<proteinExistence type="predicted"/>
<comment type="caution">
    <text evidence="1">The sequence shown here is derived from an EMBL/GenBank/DDBJ whole genome shotgun (WGS) entry which is preliminary data.</text>
</comment>
<gene>
    <name evidence="1" type="ORF">I5731_02780</name>
</gene>
<dbReference type="AlphaFoldDB" id="A0A931I0H6"/>
<evidence type="ECO:0000313" key="2">
    <source>
        <dbReference type="Proteomes" id="UP000631694"/>
    </source>
</evidence>
<dbReference type="RefSeq" id="WP_197309837.1">
    <property type="nucleotide sequence ID" value="NZ_JADZLT010000040.1"/>
</dbReference>
<dbReference type="InterPro" id="IPR015797">
    <property type="entry name" value="NUDIX_hydrolase-like_dom_sf"/>
</dbReference>
<dbReference type="Gene3D" id="3.90.79.10">
    <property type="entry name" value="Nucleoside Triphosphate Pyrophosphohydrolase"/>
    <property type="match status" value="1"/>
</dbReference>
<dbReference type="SUPFAM" id="SSF55811">
    <property type="entry name" value="Nudix"/>
    <property type="match status" value="1"/>
</dbReference>
<evidence type="ECO:0008006" key="3">
    <source>
        <dbReference type="Google" id="ProtNLM"/>
    </source>
</evidence>
<sequence>MYLTEWTSPIGTPVSFTPIRDVAMRLVARGGWPVDPDLAARIERHWQGELARNPSLWNGRVLGTVAPGLPGGVRIEDGVFRADAVEFSFATHLAWRAWGYPDIGIRNVFGSAVIESADGALLFGLMGDWTSNPGRIYPPGGSLEPRDVAADGTVDLIGSIALELAEETGLAVGDAEVVETIAVFDGPRISVAQRLRFAESAEALVARIRADLVRQAHRELEDVVVVRGVADLDPARVPAYALAIAGRVLGG</sequence>
<keyword evidence="2" id="KW-1185">Reference proteome</keyword>
<dbReference type="Proteomes" id="UP000631694">
    <property type="component" value="Unassembled WGS sequence"/>
</dbReference>